<organism evidence="8 9">
    <name type="scientific">Candidatus Synchoanobacter obligatus</name>
    <dbReference type="NCBI Taxonomy" id="2919597"/>
    <lineage>
        <taxon>Bacteria</taxon>
        <taxon>Pseudomonadati</taxon>
        <taxon>Pseudomonadota</taxon>
        <taxon>Gammaproteobacteria</taxon>
        <taxon>Candidatus Comchoanobacterales</taxon>
        <taxon>Candidatus Comchoanobacteraceae</taxon>
        <taxon>Candidatus Synchoanobacter</taxon>
    </lineage>
</organism>
<accession>A0ABT1L621</accession>
<keyword evidence="7" id="KW-0406">Ion transport</keyword>
<sequence>MVNNGIDSTIGKVMAKSDVYPGLLIMLAAAAALLMCNLGYQDLYHNIWAQYIELSLGPWAVKKQLLPLINEGLMAIFFLVVTIEIRHEFMFGVLNDRRYIWLPLIAAIGGMVFPAAIYLGLNWGTPLAVGWAIPTATDIAFSLACLMLVGKSLPAHLRVFLLSLAVIDDLGAILIIALYYSDNLSMMMLGGFALVSFAMAVLNMLRIRSQVWYLLCGVIAWLFLLKSGVHATLTGCVVALFLPMSDDQGARVKSMYKKLLPWVNYGILPLFAFANTGVVLAQDVNVLSPMFHGIMGGLVIGKPLGVLAFSYLAIRTGVAILPEGVRYRHIVGVGLLCGIGFTMSLFVGMLAFDEALSPLLGTVRMAVLTASLVAGASGMLFLKISCRGEGV</sequence>
<gene>
    <name evidence="7 8" type="primary">nhaA</name>
    <name evidence="8" type="ORF">MKS91_04930</name>
</gene>
<keyword evidence="9" id="KW-1185">Reference proteome</keyword>
<comment type="catalytic activity">
    <reaction evidence="7">
        <text>Na(+)(in) + 2 H(+)(out) = Na(+)(out) + 2 H(+)(in)</text>
        <dbReference type="Rhea" id="RHEA:29251"/>
        <dbReference type="ChEBI" id="CHEBI:15378"/>
        <dbReference type="ChEBI" id="CHEBI:29101"/>
    </reaction>
</comment>
<feature type="transmembrane region" description="Helical" evidence="7">
    <location>
        <begin position="262"/>
        <end position="281"/>
    </location>
</feature>
<dbReference type="HAMAP" id="MF_01844">
    <property type="entry name" value="NhaA"/>
    <property type="match status" value="1"/>
</dbReference>
<comment type="caution">
    <text evidence="8">The sequence shown here is derived from an EMBL/GenBank/DDBJ whole genome shotgun (WGS) entry which is preliminary data.</text>
</comment>
<dbReference type="PANTHER" id="PTHR30341:SF0">
    <property type="entry name" value="NA(+)_H(+) ANTIPORTER NHAA"/>
    <property type="match status" value="1"/>
</dbReference>
<dbReference type="Pfam" id="PF06965">
    <property type="entry name" value="Na_H_antiport_1"/>
    <property type="match status" value="1"/>
</dbReference>
<dbReference type="InterPro" id="IPR004670">
    <property type="entry name" value="NhaA"/>
</dbReference>
<feature type="transmembrane region" description="Helical" evidence="7">
    <location>
        <begin position="65"/>
        <end position="87"/>
    </location>
</feature>
<evidence type="ECO:0000256" key="1">
    <source>
        <dbReference type="ARBA" id="ARBA00004429"/>
    </source>
</evidence>
<dbReference type="InterPro" id="IPR023171">
    <property type="entry name" value="Na/H_antiporter_dom_sf"/>
</dbReference>
<feature type="transmembrane region" description="Helical" evidence="7">
    <location>
        <begin position="127"/>
        <end position="149"/>
    </location>
</feature>
<evidence type="ECO:0000256" key="5">
    <source>
        <dbReference type="ARBA" id="ARBA00023136"/>
    </source>
</evidence>
<evidence type="ECO:0000256" key="4">
    <source>
        <dbReference type="ARBA" id="ARBA00022989"/>
    </source>
</evidence>
<comment type="similarity">
    <text evidence="7">Belongs to the NhaA Na(+)/H(+) (TC 2.A.33) antiporter family.</text>
</comment>
<feature type="transmembrane region" description="Helical" evidence="7">
    <location>
        <begin position="161"/>
        <end position="180"/>
    </location>
</feature>
<dbReference type="Gene3D" id="1.20.1530.10">
    <property type="entry name" value="Na+/H+ antiporter like domain"/>
    <property type="match status" value="1"/>
</dbReference>
<feature type="transmembrane region" description="Helical" evidence="7">
    <location>
        <begin position="186"/>
        <end position="205"/>
    </location>
</feature>
<keyword evidence="6 7" id="KW-0739">Sodium transport</keyword>
<feature type="transmembrane region" description="Helical" evidence="7">
    <location>
        <begin position="20"/>
        <end position="40"/>
    </location>
</feature>
<dbReference type="EMBL" id="JAKUDN010000002">
    <property type="protein sequence ID" value="MCP8352627.1"/>
    <property type="molecule type" value="Genomic_DNA"/>
</dbReference>
<keyword evidence="7" id="KW-0915">Sodium</keyword>
<keyword evidence="7" id="KW-0813">Transport</keyword>
<evidence type="ECO:0000256" key="3">
    <source>
        <dbReference type="ARBA" id="ARBA00022692"/>
    </source>
</evidence>
<comment type="function">
    <text evidence="7">Na(+)/H(+) antiporter that extrudes sodium in exchange for external protons.</text>
</comment>
<protein>
    <recommendedName>
        <fullName evidence="7">Na(+)/H(+) antiporter NhaA</fullName>
    </recommendedName>
    <alternativeName>
        <fullName evidence="7">Sodium/proton antiporter NhaA</fullName>
    </alternativeName>
</protein>
<dbReference type="NCBIfam" id="TIGR00773">
    <property type="entry name" value="NhaA"/>
    <property type="match status" value="1"/>
</dbReference>
<feature type="transmembrane region" description="Helical" evidence="7">
    <location>
        <begin position="363"/>
        <end position="382"/>
    </location>
</feature>
<reference evidence="8 9" key="1">
    <citation type="journal article" date="2022" name="Nat. Microbiol.">
        <title>The microbiome of a bacterivorous marine choanoflagellate contains a resource-demanding obligate bacterial associate.</title>
        <authorList>
            <person name="Needham D.M."/>
            <person name="Poirier C."/>
            <person name="Bachy C."/>
            <person name="George E.E."/>
            <person name="Wilken S."/>
            <person name="Yung C.C.M."/>
            <person name="Limardo A.J."/>
            <person name="Morando M."/>
            <person name="Sudek L."/>
            <person name="Malmstrom R.R."/>
            <person name="Keeling P.J."/>
            <person name="Santoro A.E."/>
            <person name="Worden A.Z."/>
        </authorList>
    </citation>
    <scope>NUCLEOTIDE SEQUENCE [LARGE SCALE GENOMIC DNA]</scope>
    <source>
        <strain evidence="8 9">Comchoano-2</strain>
    </source>
</reference>
<keyword evidence="2 7" id="KW-1003">Cell membrane</keyword>
<dbReference type="PANTHER" id="PTHR30341">
    <property type="entry name" value="SODIUM ION/PROTON ANTIPORTER NHAA-RELATED"/>
    <property type="match status" value="1"/>
</dbReference>
<keyword evidence="5 7" id="KW-0472">Membrane</keyword>
<feature type="transmembrane region" description="Helical" evidence="7">
    <location>
        <begin position="329"/>
        <end position="351"/>
    </location>
</feature>
<dbReference type="Proteomes" id="UP001320768">
    <property type="component" value="Unassembled WGS sequence"/>
</dbReference>
<keyword evidence="4 7" id="KW-1133">Transmembrane helix</keyword>
<keyword evidence="7" id="KW-0050">Antiport</keyword>
<evidence type="ECO:0000256" key="6">
    <source>
        <dbReference type="ARBA" id="ARBA00023201"/>
    </source>
</evidence>
<comment type="subcellular location">
    <subcellularLocation>
        <location evidence="1">Cell inner membrane</location>
        <topology evidence="1">Multi-pass membrane protein</topology>
    </subcellularLocation>
    <subcellularLocation>
        <location evidence="7">Cell membrane</location>
        <topology evidence="7">Multi-pass membrane protein</topology>
    </subcellularLocation>
</comment>
<name>A0ABT1L621_9GAMM</name>
<proteinExistence type="inferred from homology"/>
<feature type="transmembrane region" description="Helical" evidence="7">
    <location>
        <begin position="293"/>
        <end position="314"/>
    </location>
</feature>
<evidence type="ECO:0000256" key="7">
    <source>
        <dbReference type="HAMAP-Rule" id="MF_01844"/>
    </source>
</evidence>
<evidence type="ECO:0000313" key="9">
    <source>
        <dbReference type="Proteomes" id="UP001320768"/>
    </source>
</evidence>
<dbReference type="RefSeq" id="WP_258569732.1">
    <property type="nucleotide sequence ID" value="NZ_JAKUDN010000002.1"/>
</dbReference>
<keyword evidence="3 7" id="KW-0812">Transmembrane</keyword>
<evidence type="ECO:0000256" key="2">
    <source>
        <dbReference type="ARBA" id="ARBA00022475"/>
    </source>
</evidence>
<evidence type="ECO:0000313" key="8">
    <source>
        <dbReference type="EMBL" id="MCP8352627.1"/>
    </source>
</evidence>
<feature type="transmembrane region" description="Helical" evidence="7">
    <location>
        <begin position="99"/>
        <end position="121"/>
    </location>
</feature>